<comment type="caution">
    <text evidence="2">The sequence shown here is derived from an EMBL/GenBank/DDBJ whole genome shotgun (WGS) entry which is preliminary data.</text>
</comment>
<name>A0A5C5FPP0_9BASI</name>
<dbReference type="Gene3D" id="2.170.150.40">
    <property type="entry name" value="Domain of unknown function (DUF427)"/>
    <property type="match status" value="1"/>
</dbReference>
<dbReference type="Proteomes" id="UP000311382">
    <property type="component" value="Unassembled WGS sequence"/>
</dbReference>
<evidence type="ECO:0000313" key="3">
    <source>
        <dbReference type="Proteomes" id="UP000311382"/>
    </source>
</evidence>
<organism evidence="2 3">
    <name type="scientific">Rhodotorula diobovata</name>
    <dbReference type="NCBI Taxonomy" id="5288"/>
    <lineage>
        <taxon>Eukaryota</taxon>
        <taxon>Fungi</taxon>
        <taxon>Dikarya</taxon>
        <taxon>Basidiomycota</taxon>
        <taxon>Pucciniomycotina</taxon>
        <taxon>Microbotryomycetes</taxon>
        <taxon>Sporidiobolales</taxon>
        <taxon>Sporidiobolaceae</taxon>
        <taxon>Rhodotorula</taxon>
    </lineage>
</organism>
<sequence length="95" mass="10695">MVTATLNNTVLASSDRTQVVEGNHYFPPDSIKNEFFKPSDTHTTCSWKGVASYYNAQVGDQLVPDAAWYYPKTTTDKAKPIEGWVAFYKNKVDVK</sequence>
<gene>
    <name evidence="2" type="ORF">DMC30DRAFT_448978</name>
</gene>
<evidence type="ECO:0000313" key="2">
    <source>
        <dbReference type="EMBL" id="TNY18269.1"/>
    </source>
</evidence>
<protein>
    <recommendedName>
        <fullName evidence="1">DUF427 domain-containing protein</fullName>
    </recommendedName>
</protein>
<evidence type="ECO:0000259" key="1">
    <source>
        <dbReference type="Pfam" id="PF04248"/>
    </source>
</evidence>
<proteinExistence type="predicted"/>
<keyword evidence="3" id="KW-1185">Reference proteome</keyword>
<dbReference type="PANTHER" id="PTHR34310:SF5">
    <property type="entry name" value="DUF427 DOMAIN PROTEIN (AFU_ORTHOLOGUE AFUA_3G02220)"/>
    <property type="match status" value="1"/>
</dbReference>
<dbReference type="AlphaFoldDB" id="A0A5C5FPP0"/>
<dbReference type="InterPro" id="IPR007361">
    <property type="entry name" value="DUF427"/>
</dbReference>
<accession>A0A5C5FPP0</accession>
<dbReference type="PANTHER" id="PTHR34310">
    <property type="entry name" value="DUF427 DOMAIN PROTEIN (AFU_ORTHOLOGUE AFUA_3G02220)"/>
    <property type="match status" value="1"/>
</dbReference>
<dbReference type="OrthoDB" id="2524665at2759"/>
<dbReference type="STRING" id="5288.A0A5C5FPP0"/>
<feature type="domain" description="DUF427" evidence="1">
    <location>
        <begin position="2"/>
        <end position="89"/>
    </location>
</feature>
<dbReference type="InterPro" id="IPR038694">
    <property type="entry name" value="DUF427_sf"/>
</dbReference>
<dbReference type="EMBL" id="SOZI01000147">
    <property type="protein sequence ID" value="TNY18269.1"/>
    <property type="molecule type" value="Genomic_DNA"/>
</dbReference>
<reference evidence="2 3" key="1">
    <citation type="submission" date="2019-03" db="EMBL/GenBank/DDBJ databases">
        <title>Rhodosporidium diobovatum UCD-FST 08-225 genome sequencing, assembly, and annotation.</title>
        <authorList>
            <person name="Fakankun I.U."/>
            <person name="Fristensky B."/>
            <person name="Levin D.B."/>
        </authorList>
    </citation>
    <scope>NUCLEOTIDE SEQUENCE [LARGE SCALE GENOMIC DNA]</scope>
    <source>
        <strain evidence="2 3">UCD-FST 08-225</strain>
    </source>
</reference>
<dbReference type="Pfam" id="PF04248">
    <property type="entry name" value="NTP_transf_9"/>
    <property type="match status" value="1"/>
</dbReference>